<name>A0A6S6T0K1_9BACT</name>
<organism evidence="1">
    <name type="scientific">uncultured Campylobacterales bacterium</name>
    <dbReference type="NCBI Taxonomy" id="352960"/>
    <lineage>
        <taxon>Bacteria</taxon>
        <taxon>Pseudomonadati</taxon>
        <taxon>Campylobacterota</taxon>
        <taxon>Epsilonproteobacteria</taxon>
        <taxon>Campylobacterales</taxon>
        <taxon>environmental samples</taxon>
    </lineage>
</organism>
<dbReference type="EMBL" id="CACVAW010000035">
    <property type="protein sequence ID" value="CAA6808969.1"/>
    <property type="molecule type" value="Genomic_DNA"/>
</dbReference>
<sequence>MKIEIDVEEFASKLKAGKSIGG</sequence>
<accession>A0A6S6T0K1</accession>
<protein>
    <submittedName>
        <fullName evidence="1">Uncharacterized protein</fullName>
    </submittedName>
</protein>
<reference evidence="1" key="1">
    <citation type="submission" date="2020-01" db="EMBL/GenBank/DDBJ databases">
        <authorList>
            <person name="Meier V. D."/>
            <person name="Meier V D."/>
        </authorList>
    </citation>
    <scope>NUCLEOTIDE SEQUENCE</scope>
    <source>
        <strain evidence="1">HLG_WM_MAG_12</strain>
    </source>
</reference>
<dbReference type="AlphaFoldDB" id="A0A6S6T0K1"/>
<evidence type="ECO:0000313" key="1">
    <source>
        <dbReference type="EMBL" id="CAA6808969.1"/>
    </source>
</evidence>
<proteinExistence type="predicted"/>
<gene>
    <name evidence="1" type="ORF">HELGO_WM17415</name>
</gene>
<feature type="non-terminal residue" evidence="1">
    <location>
        <position position="22"/>
    </location>
</feature>